<dbReference type="PANTHER" id="PTHR30069:SF53">
    <property type="entry name" value="COLICIN I RECEPTOR-RELATED"/>
    <property type="match status" value="1"/>
</dbReference>
<organism evidence="3">
    <name type="scientific">marine sediment metagenome</name>
    <dbReference type="NCBI Taxonomy" id="412755"/>
    <lineage>
        <taxon>unclassified sequences</taxon>
        <taxon>metagenomes</taxon>
        <taxon>ecological metagenomes</taxon>
    </lineage>
</organism>
<reference evidence="3" key="1">
    <citation type="journal article" date="2015" name="Nature">
        <title>Complex archaea that bridge the gap between prokaryotes and eukaryotes.</title>
        <authorList>
            <person name="Spang A."/>
            <person name="Saw J.H."/>
            <person name="Jorgensen S.L."/>
            <person name="Zaremba-Niedzwiedzka K."/>
            <person name="Martijn J."/>
            <person name="Lind A.E."/>
            <person name="van Eijk R."/>
            <person name="Schleper C."/>
            <person name="Guy L."/>
            <person name="Ettema T.J."/>
        </authorList>
    </citation>
    <scope>NUCLEOTIDE SEQUENCE</scope>
</reference>
<dbReference type="PROSITE" id="PS52016">
    <property type="entry name" value="TONB_DEPENDENT_REC_3"/>
    <property type="match status" value="1"/>
</dbReference>
<dbReference type="SUPFAM" id="SSF56935">
    <property type="entry name" value="Porins"/>
    <property type="match status" value="1"/>
</dbReference>
<dbReference type="InterPro" id="IPR012910">
    <property type="entry name" value="Plug_dom"/>
</dbReference>
<dbReference type="PANTHER" id="PTHR30069">
    <property type="entry name" value="TONB-DEPENDENT OUTER MEMBRANE RECEPTOR"/>
    <property type="match status" value="1"/>
</dbReference>
<dbReference type="GO" id="GO:0044718">
    <property type="term" value="P:siderophore transmembrane transport"/>
    <property type="evidence" value="ECO:0007669"/>
    <property type="project" value="TreeGrafter"/>
</dbReference>
<dbReference type="GO" id="GO:0009279">
    <property type="term" value="C:cell outer membrane"/>
    <property type="evidence" value="ECO:0007669"/>
    <property type="project" value="TreeGrafter"/>
</dbReference>
<evidence type="ECO:0000259" key="2">
    <source>
        <dbReference type="Pfam" id="PF07715"/>
    </source>
</evidence>
<name>A0A0F8Y6C5_9ZZZZ</name>
<dbReference type="EMBL" id="LAZR01068387">
    <property type="protein sequence ID" value="KKK49729.1"/>
    <property type="molecule type" value="Genomic_DNA"/>
</dbReference>
<protein>
    <recommendedName>
        <fullName evidence="2">TonB-dependent receptor plug domain-containing protein</fullName>
    </recommendedName>
</protein>
<accession>A0A0F8Y6C5</accession>
<evidence type="ECO:0000256" key="1">
    <source>
        <dbReference type="ARBA" id="ARBA00022729"/>
    </source>
</evidence>
<dbReference type="AlphaFoldDB" id="A0A0F8Y6C5"/>
<keyword evidence="1" id="KW-0732">Signal</keyword>
<dbReference type="GO" id="GO:0015344">
    <property type="term" value="F:siderophore uptake transmembrane transporter activity"/>
    <property type="evidence" value="ECO:0007669"/>
    <property type="project" value="TreeGrafter"/>
</dbReference>
<comment type="caution">
    <text evidence="3">The sequence shown here is derived from an EMBL/GenBank/DDBJ whole genome shotgun (WGS) entry which is preliminary data.</text>
</comment>
<feature type="non-terminal residue" evidence="3">
    <location>
        <position position="236"/>
    </location>
</feature>
<dbReference type="InterPro" id="IPR039426">
    <property type="entry name" value="TonB-dep_rcpt-like"/>
</dbReference>
<feature type="domain" description="TonB-dependent receptor plug" evidence="2">
    <location>
        <begin position="50"/>
        <end position="159"/>
    </location>
</feature>
<dbReference type="Pfam" id="PF07715">
    <property type="entry name" value="Plug"/>
    <property type="match status" value="1"/>
</dbReference>
<dbReference type="InterPro" id="IPR037066">
    <property type="entry name" value="Plug_dom_sf"/>
</dbReference>
<dbReference type="Gene3D" id="2.170.130.10">
    <property type="entry name" value="TonB-dependent receptor, plug domain"/>
    <property type="match status" value="1"/>
</dbReference>
<evidence type="ECO:0000313" key="3">
    <source>
        <dbReference type="EMBL" id="KKK49729.1"/>
    </source>
</evidence>
<gene>
    <name evidence="3" type="ORF">LCGC14_3132110</name>
</gene>
<sequence>MQDLIRNKSAVALSIGLSLISTKVLSAETSTDLKQIVVTASGFEQEATLAPASVTIIDQETLSKHGYRDLNDALRTVPGVTVTGGGSGDRGTDVSIRGMGSSYTLLLVDGKRQSGRESRPNGSAGFEADWLPPIEAIDHIEIIRGPGSVLHGSNAFAGVVNIVLKKRKDYSLETKVTVGNYGYEQAEVYGFNSGDDYSLSVGAYSTRSRGDSFPWLDEVEGIKGSGLRQDFEMGHN</sequence>
<proteinExistence type="predicted"/>